<keyword evidence="2" id="KW-1185">Reference proteome</keyword>
<organism evidence="1 2">
    <name type="scientific">Rotaria socialis</name>
    <dbReference type="NCBI Taxonomy" id="392032"/>
    <lineage>
        <taxon>Eukaryota</taxon>
        <taxon>Metazoa</taxon>
        <taxon>Spiralia</taxon>
        <taxon>Gnathifera</taxon>
        <taxon>Rotifera</taxon>
        <taxon>Eurotatoria</taxon>
        <taxon>Bdelloidea</taxon>
        <taxon>Philodinida</taxon>
        <taxon>Philodinidae</taxon>
        <taxon>Rotaria</taxon>
    </lineage>
</organism>
<name>A0A821ZH65_9BILA</name>
<comment type="caution">
    <text evidence="1">The sequence shown here is derived from an EMBL/GenBank/DDBJ whole genome shotgun (WGS) entry which is preliminary data.</text>
</comment>
<accession>A0A821ZH65</accession>
<reference evidence="1" key="1">
    <citation type="submission" date="2021-02" db="EMBL/GenBank/DDBJ databases">
        <authorList>
            <person name="Nowell W R."/>
        </authorList>
    </citation>
    <scope>NUCLEOTIDE SEQUENCE</scope>
</reference>
<feature type="non-terminal residue" evidence="1">
    <location>
        <position position="37"/>
    </location>
</feature>
<evidence type="ECO:0000313" key="1">
    <source>
        <dbReference type="EMBL" id="CAF4979949.1"/>
    </source>
</evidence>
<dbReference type="AlphaFoldDB" id="A0A821ZH65"/>
<gene>
    <name evidence="1" type="ORF">UJA718_LOCUS49250</name>
</gene>
<dbReference type="EMBL" id="CAJOBP010102465">
    <property type="protein sequence ID" value="CAF4979949.1"/>
    <property type="molecule type" value="Genomic_DNA"/>
</dbReference>
<evidence type="ECO:0000313" key="2">
    <source>
        <dbReference type="Proteomes" id="UP000663873"/>
    </source>
</evidence>
<protein>
    <submittedName>
        <fullName evidence="1">Uncharacterized protein</fullName>
    </submittedName>
</protein>
<proteinExistence type="predicted"/>
<dbReference type="Proteomes" id="UP000663873">
    <property type="component" value="Unassembled WGS sequence"/>
</dbReference>
<sequence length="37" mass="4343">MPDEMRKTYTNFSMARRPLNFDQDGITIVSSACRARY</sequence>